<dbReference type="SMART" id="SM00387">
    <property type="entry name" value="HATPase_c"/>
    <property type="match status" value="1"/>
</dbReference>
<dbReference type="FunFam" id="1.10.287.130:FF:000034">
    <property type="entry name" value="Two-component system sensor histidine kinase/response regulator"/>
    <property type="match status" value="1"/>
</dbReference>
<dbReference type="InterPro" id="IPR004358">
    <property type="entry name" value="Sig_transdc_His_kin-like_C"/>
</dbReference>
<evidence type="ECO:0000256" key="4">
    <source>
        <dbReference type="ARBA" id="ARBA00022679"/>
    </source>
</evidence>
<dbReference type="Gene3D" id="3.30.565.10">
    <property type="entry name" value="Histidine kinase-like ATPase, C-terminal domain"/>
    <property type="match status" value="1"/>
</dbReference>
<gene>
    <name evidence="17" type="ORF">HMPREF1536_02696</name>
</gene>
<comment type="catalytic activity">
    <reaction evidence="1">
        <text>ATP + protein L-histidine = ADP + protein N-phospho-L-histidine.</text>
        <dbReference type="EC" id="2.7.13.3"/>
    </reaction>
</comment>
<keyword evidence="18" id="KW-1185">Reference proteome</keyword>
<keyword evidence="7" id="KW-0067">ATP-binding</keyword>
<evidence type="ECO:0000256" key="12">
    <source>
        <dbReference type="PROSITE-ProRule" id="PRU00169"/>
    </source>
</evidence>
<dbReference type="Pfam" id="PF07494">
    <property type="entry name" value="Reg_prop"/>
    <property type="match status" value="3"/>
</dbReference>
<keyword evidence="6" id="KW-0418">Kinase</keyword>
<keyword evidence="4" id="KW-0808">Transferase</keyword>
<dbReference type="Pfam" id="PF00512">
    <property type="entry name" value="HisKA"/>
    <property type="match status" value="1"/>
</dbReference>
<evidence type="ECO:0000313" key="17">
    <source>
        <dbReference type="EMBL" id="KKB55236.1"/>
    </source>
</evidence>
<dbReference type="InterPro" id="IPR011110">
    <property type="entry name" value="Reg_prop"/>
</dbReference>
<dbReference type="Gene3D" id="2.60.40.10">
    <property type="entry name" value="Immunoglobulins"/>
    <property type="match status" value="1"/>
</dbReference>
<dbReference type="PRINTS" id="PR00344">
    <property type="entry name" value="BCTRLSENSOR"/>
</dbReference>
<dbReference type="InterPro" id="IPR003661">
    <property type="entry name" value="HisK_dim/P_dom"/>
</dbReference>
<dbReference type="CDD" id="cd00075">
    <property type="entry name" value="HATPase"/>
    <property type="match status" value="1"/>
</dbReference>
<reference evidence="17 18" key="1">
    <citation type="submission" date="2013-04" db="EMBL/GenBank/DDBJ databases">
        <title>The Genome Sequence of Parabacteroides gordonii DSM 23371.</title>
        <authorList>
            <consortium name="The Broad Institute Genomics Platform"/>
            <person name="Earl A."/>
            <person name="Ward D."/>
            <person name="Feldgarden M."/>
            <person name="Gevers D."/>
            <person name="Martens E."/>
            <person name="Sakamoto M."/>
            <person name="Benno Y."/>
            <person name="Suzuki N."/>
            <person name="Matsunaga N."/>
            <person name="Koshihara K."/>
            <person name="Seki M."/>
            <person name="Komiya H."/>
            <person name="Walker B."/>
            <person name="Young S."/>
            <person name="Zeng Q."/>
            <person name="Gargeya S."/>
            <person name="Fitzgerald M."/>
            <person name="Haas B."/>
            <person name="Abouelleil A."/>
            <person name="Allen A.W."/>
            <person name="Alvarado L."/>
            <person name="Arachchi H.M."/>
            <person name="Berlin A.M."/>
            <person name="Chapman S.B."/>
            <person name="Gainer-Dewar J."/>
            <person name="Goldberg J."/>
            <person name="Griggs A."/>
            <person name="Gujja S."/>
            <person name="Hansen M."/>
            <person name="Howarth C."/>
            <person name="Imamovic A."/>
            <person name="Ireland A."/>
            <person name="Larimer J."/>
            <person name="McCowan C."/>
            <person name="Murphy C."/>
            <person name="Pearson M."/>
            <person name="Poon T.W."/>
            <person name="Priest M."/>
            <person name="Roberts A."/>
            <person name="Saif S."/>
            <person name="Shea T."/>
            <person name="Sisk P."/>
            <person name="Sykes S."/>
            <person name="Wortman J."/>
            <person name="Nusbaum C."/>
            <person name="Birren B."/>
        </authorList>
    </citation>
    <scope>NUCLEOTIDE SEQUENCE [LARGE SCALE GENOMIC DNA]</scope>
    <source>
        <strain evidence="17 18">MS-1</strain>
    </source>
</reference>
<dbReference type="HOGENOM" id="CLU_000445_28_1_10"/>
<dbReference type="SUPFAM" id="SSF52172">
    <property type="entry name" value="CheY-like"/>
    <property type="match status" value="1"/>
</dbReference>
<evidence type="ECO:0000256" key="9">
    <source>
        <dbReference type="ARBA" id="ARBA00023015"/>
    </source>
</evidence>
<dbReference type="InterPro" id="IPR011006">
    <property type="entry name" value="CheY-like_superfamily"/>
</dbReference>
<dbReference type="GO" id="GO:0003700">
    <property type="term" value="F:DNA-binding transcription factor activity"/>
    <property type="evidence" value="ECO:0007669"/>
    <property type="project" value="InterPro"/>
</dbReference>
<accession>A0A0F5JBI0</accession>
<dbReference type="SUPFAM" id="SSF55874">
    <property type="entry name" value="ATPase domain of HSP90 chaperone/DNA topoisomerase II/histidine kinase"/>
    <property type="match status" value="1"/>
</dbReference>
<evidence type="ECO:0000256" key="5">
    <source>
        <dbReference type="ARBA" id="ARBA00022741"/>
    </source>
</evidence>
<dbReference type="PANTHER" id="PTHR43547:SF2">
    <property type="entry name" value="HYBRID SIGNAL TRANSDUCTION HISTIDINE KINASE C"/>
    <property type="match status" value="1"/>
</dbReference>
<dbReference type="PROSITE" id="PS01124">
    <property type="entry name" value="HTH_ARAC_FAMILY_2"/>
    <property type="match status" value="1"/>
</dbReference>
<evidence type="ECO:0000256" key="6">
    <source>
        <dbReference type="ARBA" id="ARBA00022777"/>
    </source>
</evidence>
<dbReference type="FunFam" id="3.40.50.2300:FF:000138">
    <property type="entry name" value="Two-component system sensor histidine kinase/response regulator"/>
    <property type="match status" value="1"/>
</dbReference>
<sequence length="1379" mass="157849">MRISLLVAYRTKIPIYMSFYTKYFRNLSLSSPSNSVKAMRKLIILFVFLNTLSYAFPIYFKHIGTKEGLSQLSVMSIYQDELGRMWFGTEEGLSVFDGVHVTAYKPTLANENGNEFPVGNSIDFITGDNRGNIYFNSDNSLVCYNLHSQEFSCLKKSKVNAVAFGDGQLWVGVGDSIFTRENDTGELQFRFKLEYTYQHATCITVDSQKRCWIGTNSGLYMQEGDTLPTCIIPNEDIYALFEDSHANLWISARMNGLYKREPSGSFKRYRYDPQKPDNISNNQVRGIVEDNFGNLWIGTFTGLNKYNPHDDSFQVYTRDLLPGSLAHSSVFPVYKDHQGSIWLGTYYGGVHYFNPEMDLFTVYTADSSRKDCLSFPFVGHMTEDKDGNVWICTEGGGLNLFDRKTKTFTYFMADPNKNSIAHNNLKDIAYSEKRNKLYIGTHTGGLSIFDLSQKRFRNPYFEDPSYAVKAGDRINQMRIWKDKYLVFMTQWGNAMMDLDTEQIRPIFSSGKSYGNHCFLIDSQDYIWITTGYTLYRIKMNNEQDLRVYRCGEDGLGKQPISSIFEDKEGRIFLGTQGSGLYKFEEKNNTFKGYTTDNSLILSDYCYDIKESTQGYLIISGDKGLSFFDPVQEQFKVVELGTALPVSGINKGCGLLVCRNGEIFVGGIDGVSTFFEQDLFRPAKDYRLYFSDLYINNEIVRPGDRTHILSEALSYTPEIDLNHNQNNLIVTFNSNNYINTLKETAYEYMLEGFDDKWIGNSDNSIQYTNLNPGKYTLTVREKQYDPKVEPQTIRMGIVIHSPFYATPLFYLLYVLVGGGLIYGFFRFKQSQLLLRTSLEFERKEKDRIEELNQAKLQFFSNISHEFRTPLTLIISQIELLLQSSSLAPSTYNKLLKIYRNTHNMRTLISELLDFRKLEQGHVKLKVCEQNIIPFLKEIYLSFYEYASGRSVTYHFSTQQEDIRCWFDPKQMQKVFYNLLSNAFKYSKPGADIEMVVEEDEQTIIVKIIDNGIGISKEDIDKIFDRFYQAGNNTPGLSQPSTGIGLSLTKSIVELHHGKIQVESTPGYGSIFIVRLPKGRAHFKADECKFVEPENEMIRNEIQPETIMNDLPEDTSELSLAETGATYTVLLVDDNEELLQILNSLFSPVYNVLLARNGKEGLEKARSEKPDIIVSDIMMPEMSGTEMCLKIKNDFDICHIPVILLTALGSAEQSIEGLQRGADDYISKPFNAKVLLARCNNLVRNRIILQKKFNEQRDFDTQSLASNPIDQKFMDTVNKIIEENLNNMEFDMNTLAKELGLSRSSLYAKFKALTGMTPNDFVLNCKLKRAATLLISRQDLQIAEISDLLGFGSPRYFTRCFKAQFDTTPVEYRKKQTPDNG</sequence>
<dbReference type="CDD" id="cd00082">
    <property type="entry name" value="HisKA"/>
    <property type="match status" value="1"/>
</dbReference>
<dbReference type="SUPFAM" id="SSF63829">
    <property type="entry name" value="Calcium-dependent phosphotriesterase"/>
    <property type="match status" value="3"/>
</dbReference>
<keyword evidence="13" id="KW-0812">Transmembrane</keyword>
<feature type="modified residue" description="4-aspartylphosphate" evidence="12">
    <location>
        <position position="1174"/>
    </location>
</feature>
<dbReference type="InterPro" id="IPR013783">
    <property type="entry name" value="Ig-like_fold"/>
</dbReference>
<dbReference type="Gene3D" id="3.40.50.2300">
    <property type="match status" value="1"/>
</dbReference>
<feature type="transmembrane region" description="Helical" evidence="13">
    <location>
        <begin position="802"/>
        <end position="824"/>
    </location>
</feature>
<dbReference type="PROSITE" id="PS50110">
    <property type="entry name" value="RESPONSE_REGULATORY"/>
    <property type="match status" value="1"/>
</dbReference>
<dbReference type="Gene3D" id="1.10.287.130">
    <property type="match status" value="1"/>
</dbReference>
<evidence type="ECO:0000256" key="7">
    <source>
        <dbReference type="ARBA" id="ARBA00022840"/>
    </source>
</evidence>
<keyword evidence="10" id="KW-0238">DNA-binding</keyword>
<dbReference type="SUPFAM" id="SSF46689">
    <property type="entry name" value="Homeodomain-like"/>
    <property type="match status" value="1"/>
</dbReference>
<dbReference type="InterPro" id="IPR005467">
    <property type="entry name" value="His_kinase_dom"/>
</dbReference>
<dbReference type="PROSITE" id="PS00041">
    <property type="entry name" value="HTH_ARAC_FAMILY_1"/>
    <property type="match status" value="1"/>
</dbReference>
<dbReference type="Gene3D" id="2.130.10.10">
    <property type="entry name" value="YVTN repeat-like/Quinoprotein amine dehydrogenase"/>
    <property type="match status" value="2"/>
</dbReference>
<dbReference type="EC" id="2.7.13.3" evidence="2"/>
<dbReference type="Pfam" id="PF02518">
    <property type="entry name" value="HATPase_c"/>
    <property type="match status" value="1"/>
</dbReference>
<evidence type="ECO:0000313" key="18">
    <source>
        <dbReference type="Proteomes" id="UP000033035"/>
    </source>
</evidence>
<evidence type="ECO:0000256" key="13">
    <source>
        <dbReference type="SAM" id="Phobius"/>
    </source>
</evidence>
<dbReference type="EMBL" id="AQHW01000015">
    <property type="protein sequence ID" value="KKB55236.1"/>
    <property type="molecule type" value="Genomic_DNA"/>
</dbReference>
<keyword evidence="3 12" id="KW-0597">Phosphoprotein</keyword>
<evidence type="ECO:0000256" key="1">
    <source>
        <dbReference type="ARBA" id="ARBA00000085"/>
    </source>
</evidence>
<evidence type="ECO:0000259" key="14">
    <source>
        <dbReference type="PROSITE" id="PS01124"/>
    </source>
</evidence>
<dbReference type="InterPro" id="IPR011123">
    <property type="entry name" value="Y_Y_Y"/>
</dbReference>
<feature type="domain" description="Histidine kinase" evidence="15">
    <location>
        <begin position="860"/>
        <end position="1078"/>
    </location>
</feature>
<dbReference type="Proteomes" id="UP000033035">
    <property type="component" value="Unassembled WGS sequence"/>
</dbReference>
<proteinExistence type="predicted"/>
<dbReference type="InterPro" id="IPR015943">
    <property type="entry name" value="WD40/YVTN_repeat-like_dom_sf"/>
</dbReference>
<keyword evidence="9" id="KW-0805">Transcription regulation</keyword>
<protein>
    <recommendedName>
        <fullName evidence="2">histidine kinase</fullName>
        <ecNumber evidence="2">2.7.13.3</ecNumber>
    </recommendedName>
</protein>
<dbReference type="SUPFAM" id="SSF47384">
    <property type="entry name" value="Homodimeric domain of signal transducing histidine kinase"/>
    <property type="match status" value="1"/>
</dbReference>
<dbReference type="GO" id="GO:0043565">
    <property type="term" value="F:sequence-specific DNA binding"/>
    <property type="evidence" value="ECO:0007669"/>
    <property type="project" value="InterPro"/>
</dbReference>
<organism evidence="17 18">
    <name type="scientific">Parabacteroides gordonii MS-1 = DSM 23371</name>
    <dbReference type="NCBI Taxonomy" id="1203610"/>
    <lineage>
        <taxon>Bacteria</taxon>
        <taxon>Pseudomonadati</taxon>
        <taxon>Bacteroidota</taxon>
        <taxon>Bacteroidia</taxon>
        <taxon>Bacteroidales</taxon>
        <taxon>Tannerellaceae</taxon>
        <taxon>Parabacteroides</taxon>
    </lineage>
</organism>
<dbReference type="PROSITE" id="PS50109">
    <property type="entry name" value="HIS_KIN"/>
    <property type="match status" value="1"/>
</dbReference>
<dbReference type="InterPro" id="IPR036890">
    <property type="entry name" value="HATPase_C_sf"/>
</dbReference>
<keyword evidence="13" id="KW-1133">Transmembrane helix</keyword>
<feature type="domain" description="Response regulatory" evidence="16">
    <location>
        <begin position="1126"/>
        <end position="1241"/>
    </location>
</feature>
<evidence type="ECO:0000256" key="10">
    <source>
        <dbReference type="ARBA" id="ARBA00023125"/>
    </source>
</evidence>
<dbReference type="Gene3D" id="1.10.10.60">
    <property type="entry name" value="Homeodomain-like"/>
    <property type="match status" value="1"/>
</dbReference>
<dbReference type="FunFam" id="3.30.565.10:FF:000037">
    <property type="entry name" value="Hybrid sensor histidine kinase/response regulator"/>
    <property type="match status" value="1"/>
</dbReference>
<dbReference type="Pfam" id="PF00072">
    <property type="entry name" value="Response_reg"/>
    <property type="match status" value="1"/>
</dbReference>
<evidence type="ECO:0000259" key="16">
    <source>
        <dbReference type="PROSITE" id="PS50110"/>
    </source>
</evidence>
<keyword evidence="5" id="KW-0547">Nucleotide-binding</keyword>
<evidence type="ECO:0000256" key="2">
    <source>
        <dbReference type="ARBA" id="ARBA00012438"/>
    </source>
</evidence>
<evidence type="ECO:0000256" key="11">
    <source>
        <dbReference type="ARBA" id="ARBA00023163"/>
    </source>
</evidence>
<dbReference type="PANTHER" id="PTHR43547">
    <property type="entry name" value="TWO-COMPONENT HISTIDINE KINASE"/>
    <property type="match status" value="1"/>
</dbReference>
<dbReference type="InterPro" id="IPR009057">
    <property type="entry name" value="Homeodomain-like_sf"/>
</dbReference>
<evidence type="ECO:0000256" key="3">
    <source>
        <dbReference type="ARBA" id="ARBA00022553"/>
    </source>
</evidence>
<feature type="domain" description="HTH araC/xylS-type" evidence="14">
    <location>
        <begin position="1273"/>
        <end position="1373"/>
    </location>
</feature>
<evidence type="ECO:0000259" key="15">
    <source>
        <dbReference type="PROSITE" id="PS50109"/>
    </source>
</evidence>
<dbReference type="InterPro" id="IPR018062">
    <property type="entry name" value="HTH_AraC-typ_CS"/>
</dbReference>
<evidence type="ECO:0000256" key="8">
    <source>
        <dbReference type="ARBA" id="ARBA00023012"/>
    </source>
</evidence>
<dbReference type="InterPro" id="IPR018060">
    <property type="entry name" value="HTH_AraC"/>
</dbReference>
<comment type="caution">
    <text evidence="17">The sequence shown here is derived from an EMBL/GenBank/DDBJ whole genome shotgun (WGS) entry which is preliminary data.</text>
</comment>
<name>A0A0F5JBI0_9BACT</name>
<dbReference type="SMART" id="SM00342">
    <property type="entry name" value="HTH_ARAC"/>
    <property type="match status" value="1"/>
</dbReference>
<dbReference type="Pfam" id="PF07495">
    <property type="entry name" value="Y_Y_Y"/>
    <property type="match status" value="1"/>
</dbReference>
<dbReference type="GO" id="GO:0005524">
    <property type="term" value="F:ATP binding"/>
    <property type="evidence" value="ECO:0007669"/>
    <property type="project" value="UniProtKB-KW"/>
</dbReference>
<dbReference type="STRING" id="1203610.HMPREF1536_02696"/>
<dbReference type="GO" id="GO:0000155">
    <property type="term" value="F:phosphorelay sensor kinase activity"/>
    <property type="evidence" value="ECO:0007669"/>
    <property type="project" value="InterPro"/>
</dbReference>
<dbReference type="PATRIC" id="fig|1203610.3.peg.2764"/>
<dbReference type="InterPro" id="IPR036097">
    <property type="entry name" value="HisK_dim/P_sf"/>
</dbReference>
<keyword evidence="13" id="KW-0472">Membrane</keyword>
<keyword evidence="8" id="KW-0902">Two-component regulatory system</keyword>
<dbReference type="InterPro" id="IPR003594">
    <property type="entry name" value="HATPase_dom"/>
</dbReference>
<dbReference type="InterPro" id="IPR001789">
    <property type="entry name" value="Sig_transdc_resp-reg_receiver"/>
</dbReference>
<dbReference type="Pfam" id="PF12833">
    <property type="entry name" value="HTH_18"/>
    <property type="match status" value="1"/>
</dbReference>
<dbReference type="SMART" id="SM00448">
    <property type="entry name" value="REC"/>
    <property type="match status" value="1"/>
</dbReference>
<keyword evidence="11" id="KW-0804">Transcription</keyword>
<dbReference type="SMART" id="SM00388">
    <property type="entry name" value="HisKA"/>
    <property type="match status" value="1"/>
</dbReference>